<sequence>MKKRIIAAVMALGLVAACSKKDAPAEAPAPAAKSHSAAAPHAHTAPHGGLVESTARGHVELVAARGGTYRVYLLDDALNVRPVDGATGTVKVAKGGYPDVKLVPAGDHLEGQGPEHTDEHLAMVVTVVKDGKPEVARFTAHLGANGHATAGGASAPMQAHDHTPLHGGIVAMSGDTHLEVVSLKSGEVRVWVTDAFRQPVPIDGKKGTVETGTVSAPLVPEPSGAFLTGKLPPADAEREVTVRLPMPDDPEYFIGFMLTPMDAPKSAPAGAVVRAGEVQEVTITVQGGYQPSEVVLKQGVPARLRFVRKDSGGCGDELLIPAFGVKKPLPGLTETVVSLVPDKAGTFAFTCGMQMMKGTLVVN</sequence>
<dbReference type="PROSITE" id="PS51257">
    <property type="entry name" value="PROKAR_LIPOPROTEIN"/>
    <property type="match status" value="1"/>
</dbReference>
<dbReference type="Gene3D" id="2.60.40.420">
    <property type="entry name" value="Cupredoxins - blue copper proteins"/>
    <property type="match status" value="1"/>
</dbReference>
<dbReference type="RefSeq" id="WP_169345940.1">
    <property type="nucleotide sequence ID" value="NZ_JABBJJ010000074.1"/>
</dbReference>
<dbReference type="InterPro" id="IPR028096">
    <property type="entry name" value="EfeO_Cupredoxin"/>
</dbReference>
<evidence type="ECO:0000256" key="1">
    <source>
        <dbReference type="SAM" id="MobiDB-lite"/>
    </source>
</evidence>
<feature type="compositionally biased region" description="Low complexity" evidence="1">
    <location>
        <begin position="26"/>
        <end position="47"/>
    </location>
</feature>
<dbReference type="Pfam" id="PF13473">
    <property type="entry name" value="Cupredoxin_1"/>
    <property type="match status" value="1"/>
</dbReference>
<name>A0A848LHH3_9BACT</name>
<accession>A0A848LHH3</accession>
<reference evidence="3 4" key="1">
    <citation type="submission" date="2020-04" db="EMBL/GenBank/DDBJ databases">
        <title>Draft genome of Pyxidicoccus fallax type strain.</title>
        <authorList>
            <person name="Whitworth D.E."/>
        </authorList>
    </citation>
    <scope>NUCLEOTIDE SEQUENCE [LARGE SCALE GENOMIC DNA]</scope>
    <source>
        <strain evidence="3 4">DSM 14698</strain>
    </source>
</reference>
<proteinExistence type="predicted"/>
<dbReference type="InterPro" id="IPR008972">
    <property type="entry name" value="Cupredoxin"/>
</dbReference>
<evidence type="ECO:0000313" key="3">
    <source>
        <dbReference type="EMBL" id="NMO16651.1"/>
    </source>
</evidence>
<comment type="caution">
    <text evidence="3">The sequence shown here is derived from an EMBL/GenBank/DDBJ whole genome shotgun (WGS) entry which is preliminary data.</text>
</comment>
<keyword evidence="4" id="KW-1185">Reference proteome</keyword>
<dbReference type="AlphaFoldDB" id="A0A848LHH3"/>
<evidence type="ECO:0000313" key="4">
    <source>
        <dbReference type="Proteomes" id="UP000518300"/>
    </source>
</evidence>
<organism evidence="3 4">
    <name type="scientific">Pyxidicoccus fallax</name>
    <dbReference type="NCBI Taxonomy" id="394095"/>
    <lineage>
        <taxon>Bacteria</taxon>
        <taxon>Pseudomonadati</taxon>
        <taxon>Myxococcota</taxon>
        <taxon>Myxococcia</taxon>
        <taxon>Myxococcales</taxon>
        <taxon>Cystobacterineae</taxon>
        <taxon>Myxococcaceae</taxon>
        <taxon>Pyxidicoccus</taxon>
    </lineage>
</organism>
<feature type="domain" description="EfeO-type cupredoxin-like" evidence="2">
    <location>
        <begin position="275"/>
        <end position="362"/>
    </location>
</feature>
<dbReference type="Proteomes" id="UP000518300">
    <property type="component" value="Unassembled WGS sequence"/>
</dbReference>
<dbReference type="SUPFAM" id="SSF49503">
    <property type="entry name" value="Cupredoxins"/>
    <property type="match status" value="1"/>
</dbReference>
<dbReference type="EMBL" id="JABBJJ010000074">
    <property type="protein sequence ID" value="NMO16651.1"/>
    <property type="molecule type" value="Genomic_DNA"/>
</dbReference>
<gene>
    <name evidence="3" type="ORF">HG543_17555</name>
</gene>
<feature type="region of interest" description="Disordered" evidence="1">
    <location>
        <begin position="26"/>
        <end position="50"/>
    </location>
</feature>
<evidence type="ECO:0000259" key="2">
    <source>
        <dbReference type="Pfam" id="PF13473"/>
    </source>
</evidence>
<protein>
    <recommendedName>
        <fullName evidence="2">EfeO-type cupredoxin-like domain-containing protein</fullName>
    </recommendedName>
</protein>